<name>Q6ATX2_ORYSJ</name>
<evidence type="ECO:0000259" key="1">
    <source>
        <dbReference type="Pfam" id="PF07727"/>
    </source>
</evidence>
<gene>
    <name evidence="2" type="ORF">OSJNBa0052E20.9</name>
    <name evidence="3" type="ORF">P0015C02.4</name>
</gene>
<dbReference type="HOGENOM" id="CLU_001650_6_4_1"/>
<dbReference type="AlphaFoldDB" id="Q6ATX2"/>
<feature type="domain" description="Reverse transcriptase Ty1/copia-type" evidence="1">
    <location>
        <begin position="56"/>
        <end position="98"/>
    </location>
</feature>
<evidence type="ECO:0000313" key="2">
    <source>
        <dbReference type="EMBL" id="AAT93952.1"/>
    </source>
</evidence>
<reference evidence="2" key="1">
    <citation type="submission" date="2004-08" db="EMBL/GenBank/DDBJ databases">
        <title>Oryza sativa BAC OSJNBa0052E20 genomic sequence.</title>
        <authorList>
            <person name="Chow T.-Y."/>
            <person name="Hsing Y.-I.C."/>
            <person name="Chen C.-S."/>
            <person name="Chen H.-H."/>
            <person name="Liu S.-M."/>
            <person name="Chao Y.-T."/>
            <person name="Chang S.-J."/>
            <person name="Chen H.-C."/>
            <person name="Chen S.-K."/>
            <person name="Chen T.-R."/>
            <person name="Chen Y.-L."/>
            <person name="Cheng C.-H."/>
            <person name="Chung C.-I."/>
            <person name="Han S.-Y."/>
            <person name="Hsiao S.-H."/>
            <person name="Hsiung J.-N."/>
            <person name="Hsu C.-H."/>
            <person name="Huang J.-J."/>
            <person name="Kau P.-I."/>
            <person name="Lee M.-C."/>
            <person name="Leu H.-L."/>
            <person name="Li Y.-F."/>
            <person name="Lin S.-J."/>
            <person name="Lin Y.-C."/>
            <person name="Wu S.-W."/>
            <person name="Yu C.-Y."/>
            <person name="Yu S.-W."/>
            <person name="Wu H.-P."/>
            <person name="Shaw J.-F."/>
        </authorList>
    </citation>
    <scope>NUCLEOTIDE SEQUENCE</scope>
</reference>
<sequence>MDSIIANGTWEVTERPYGCKPMGCKWVFKKKLRPDGTIEKYKARLVAKGYTQKEASHGLLVHQMDVKTAFLNGELDEEIYMDQPDGFVVEGQEGKASQSMRQINDLGVADVILNIKLIRGENGITLLQSHYVEKIFNRFGYIDSKPSPTPYDPSLLLRKNKRIARNQLEYSQIIGSLMYLASATRPDISFAVSKLSQFTSNPGDDHWRAVERVMRYLKGTMELGLHYSGYPAVLEGYSDSNWISDVDEIKATSGYVFTLGGGAVSWRSCKQTILTRSTMEAELTALDTATVEAEWLCDLLMDLPIVEKPVLTILMNCDNQTVIVKVNSSKDNMKSSRHVKRRLKSVRKLRNSGVITLDYIQTTRNLADPFTKGLSRNVIDNVSKEMGLRPMVCLLLCVAPSLVDYSIPLASLHRRSGEQVSGTSAFDVLHREKASIRFLGSASRDCSLFVRDSSPSSTLACCAPSSTLAIATSSCRATGLSATSVLFRATYWL</sequence>
<dbReference type="Pfam" id="PF07727">
    <property type="entry name" value="RVT_2"/>
    <property type="match status" value="2"/>
</dbReference>
<dbReference type="SUPFAM" id="SSF56672">
    <property type="entry name" value="DNA/RNA polymerases"/>
    <property type="match status" value="1"/>
</dbReference>
<dbReference type="PANTHER" id="PTHR11439:SF440">
    <property type="entry name" value="INTEGRASE CATALYTIC DOMAIN-CONTAINING PROTEIN"/>
    <property type="match status" value="1"/>
</dbReference>
<dbReference type="CDD" id="cd09272">
    <property type="entry name" value="RNase_HI_RT_Ty1"/>
    <property type="match status" value="1"/>
</dbReference>
<dbReference type="PANTHER" id="PTHR11439">
    <property type="entry name" value="GAG-POL-RELATED RETROTRANSPOSON"/>
    <property type="match status" value="1"/>
</dbReference>
<dbReference type="InterPro" id="IPR013103">
    <property type="entry name" value="RVT_2"/>
</dbReference>
<dbReference type="EMBL" id="AC135423">
    <property type="protein sequence ID" value="AAT94012.1"/>
    <property type="molecule type" value="Genomic_DNA"/>
</dbReference>
<accession>Q6ATX2</accession>
<dbReference type="EMBL" id="AC121364">
    <property type="protein sequence ID" value="AAT93952.1"/>
    <property type="molecule type" value="Genomic_DNA"/>
</dbReference>
<reference evidence="4" key="3">
    <citation type="journal article" date="2005" name="Nature">
        <title>The map-based sequence of the rice genome.</title>
        <authorList>
            <consortium name="International rice genome sequencing project (IRGSP)"/>
            <person name="Matsumoto T."/>
            <person name="Wu J."/>
            <person name="Kanamori H."/>
            <person name="Katayose Y."/>
            <person name="Fujisawa M."/>
            <person name="Namiki N."/>
            <person name="Mizuno H."/>
            <person name="Yamamoto K."/>
            <person name="Antonio B.A."/>
            <person name="Baba T."/>
            <person name="Sakata K."/>
            <person name="Nagamura Y."/>
            <person name="Aoki H."/>
            <person name="Arikawa K."/>
            <person name="Arita K."/>
            <person name="Bito T."/>
            <person name="Chiden Y."/>
            <person name="Fujitsuka N."/>
            <person name="Fukunaka R."/>
            <person name="Hamada M."/>
            <person name="Harada C."/>
            <person name="Hayashi A."/>
            <person name="Hijishita S."/>
            <person name="Honda M."/>
            <person name="Hosokawa S."/>
            <person name="Ichikawa Y."/>
            <person name="Idonuma A."/>
            <person name="Iijima M."/>
            <person name="Ikeda M."/>
            <person name="Ikeno M."/>
            <person name="Ito K."/>
            <person name="Ito S."/>
            <person name="Ito T."/>
            <person name="Ito Y."/>
            <person name="Ito Y."/>
            <person name="Iwabuchi A."/>
            <person name="Kamiya K."/>
            <person name="Karasawa W."/>
            <person name="Kurita K."/>
            <person name="Katagiri S."/>
            <person name="Kikuta A."/>
            <person name="Kobayashi H."/>
            <person name="Kobayashi N."/>
            <person name="Machita K."/>
            <person name="Maehara T."/>
            <person name="Masukawa M."/>
            <person name="Mizubayashi T."/>
            <person name="Mukai Y."/>
            <person name="Nagasaki H."/>
            <person name="Nagata Y."/>
            <person name="Naito S."/>
            <person name="Nakashima M."/>
            <person name="Nakama Y."/>
            <person name="Nakamichi Y."/>
            <person name="Nakamura M."/>
            <person name="Meguro A."/>
            <person name="Negishi M."/>
            <person name="Ohta I."/>
            <person name="Ohta T."/>
            <person name="Okamoto M."/>
            <person name="Ono N."/>
            <person name="Saji S."/>
            <person name="Sakaguchi M."/>
            <person name="Sakai K."/>
            <person name="Shibata M."/>
            <person name="Shimokawa T."/>
            <person name="Song J."/>
            <person name="Takazaki Y."/>
            <person name="Terasawa K."/>
            <person name="Tsugane M."/>
            <person name="Tsuji K."/>
            <person name="Ueda S."/>
            <person name="Waki K."/>
            <person name="Yamagata H."/>
            <person name="Yamamoto M."/>
            <person name="Yamamoto S."/>
            <person name="Yamane H."/>
            <person name="Yoshiki S."/>
            <person name="Yoshihara R."/>
            <person name="Yukawa K."/>
            <person name="Zhong H."/>
            <person name="Yano M."/>
            <person name="Yuan Q."/>
            <person name="Ouyang S."/>
            <person name="Liu J."/>
            <person name="Jones K.M."/>
            <person name="Gansberger K."/>
            <person name="Moffat K."/>
            <person name="Hill J."/>
            <person name="Bera J."/>
            <person name="Fadrosh D."/>
            <person name="Jin S."/>
            <person name="Johri S."/>
            <person name="Kim M."/>
            <person name="Overton L."/>
            <person name="Reardon M."/>
            <person name="Tsitrin T."/>
            <person name="Vuong H."/>
            <person name="Weaver B."/>
            <person name="Ciecko A."/>
            <person name="Tallon L."/>
            <person name="Jackson J."/>
            <person name="Pai G."/>
            <person name="Aken S.V."/>
            <person name="Utterback T."/>
            <person name="Reidmuller S."/>
            <person name="Feldblyum T."/>
            <person name="Hsiao J."/>
            <person name="Zismann V."/>
            <person name="Iobst S."/>
            <person name="de Vazeille A.R."/>
            <person name="Buell C.R."/>
            <person name="Ying K."/>
            <person name="Li Y."/>
            <person name="Lu T."/>
            <person name="Huang Y."/>
            <person name="Zhao Q."/>
            <person name="Feng Q."/>
            <person name="Zhang L."/>
            <person name="Zhu J."/>
            <person name="Weng Q."/>
            <person name="Mu J."/>
            <person name="Lu Y."/>
            <person name="Fan D."/>
            <person name="Liu Y."/>
            <person name="Guan J."/>
            <person name="Zhang Y."/>
            <person name="Yu S."/>
            <person name="Liu X."/>
            <person name="Zhang Y."/>
            <person name="Hong G."/>
            <person name="Han B."/>
            <person name="Choisne N."/>
            <person name="Demange N."/>
            <person name="Orjeda G."/>
            <person name="Samain S."/>
            <person name="Cattolico L."/>
            <person name="Pelletier E."/>
            <person name="Couloux A."/>
            <person name="Segurens B."/>
            <person name="Wincker P."/>
            <person name="D'Hont A."/>
            <person name="Scarpelli C."/>
            <person name="Weissenbach J."/>
            <person name="Salanoubat M."/>
            <person name="Quetier F."/>
            <person name="Yu Y."/>
            <person name="Kim H.R."/>
            <person name="Rambo T."/>
            <person name="Currie J."/>
            <person name="Collura K."/>
            <person name="Luo M."/>
            <person name="Yang T."/>
            <person name="Ammiraju J.S.S."/>
            <person name="Engler F."/>
            <person name="Soderlund C."/>
            <person name="Wing R.A."/>
            <person name="Palmer L.E."/>
            <person name="de la Bastide M."/>
            <person name="Spiegel L."/>
            <person name="Nascimento L."/>
            <person name="Zutavern T."/>
            <person name="O'Shaughnessy A."/>
            <person name="Dike S."/>
            <person name="Dedhia N."/>
            <person name="Preston R."/>
            <person name="Balija V."/>
            <person name="McCombie W.R."/>
            <person name="Chow T."/>
            <person name="Chen H."/>
            <person name="Chung M."/>
            <person name="Chen C."/>
            <person name="Shaw J."/>
            <person name="Wu H."/>
            <person name="Hsiao K."/>
            <person name="Chao Y."/>
            <person name="Chu M."/>
            <person name="Cheng C."/>
            <person name="Hour A."/>
            <person name="Lee P."/>
            <person name="Lin S."/>
            <person name="Lin Y."/>
            <person name="Liou J."/>
            <person name="Liu S."/>
            <person name="Hsing Y."/>
            <person name="Raghuvanshi S."/>
            <person name="Mohanty A."/>
            <person name="Bharti A.K."/>
            <person name="Gaur A."/>
            <person name="Gupta V."/>
            <person name="Kumar D."/>
            <person name="Ravi V."/>
            <person name="Vij S."/>
            <person name="Kapur A."/>
            <person name="Khurana P."/>
            <person name="Khurana P."/>
            <person name="Khurana J.P."/>
            <person name="Tyagi A.K."/>
            <person name="Gaikwad K."/>
            <person name="Singh A."/>
            <person name="Dalal V."/>
            <person name="Srivastava S."/>
            <person name="Dixit A."/>
            <person name="Pal A.K."/>
            <person name="Ghazi I.A."/>
            <person name="Yadav M."/>
            <person name="Pandit A."/>
            <person name="Bhargava A."/>
            <person name="Sureshbabu K."/>
            <person name="Batra K."/>
            <person name="Sharma T.R."/>
            <person name="Mohapatra T."/>
            <person name="Singh N.K."/>
            <person name="Messing J."/>
            <person name="Nelson A.B."/>
            <person name="Fuks G."/>
            <person name="Kavchok S."/>
            <person name="Keizer G."/>
            <person name="Linton E."/>
            <person name="Llaca V."/>
            <person name="Song R."/>
            <person name="Tanyolac B."/>
            <person name="Young S."/>
            <person name="Ho-Il K."/>
            <person name="Hahn J.H."/>
            <person name="Sangsakoo G."/>
            <person name="Vanavichit A."/>
            <person name="de Mattos Luiz.A.T."/>
            <person name="Zimmer P.D."/>
            <person name="Malone G."/>
            <person name="Dellagostin O."/>
            <person name="de Oliveira A.C."/>
            <person name="Bevan M."/>
            <person name="Bancroft I."/>
            <person name="Minx P."/>
            <person name="Cordum H."/>
            <person name="Wilson R."/>
            <person name="Cheng Z."/>
            <person name="Jin W."/>
            <person name="Jiang J."/>
            <person name="Leong S.A."/>
            <person name="Iwama H."/>
            <person name="Gojobori T."/>
            <person name="Itoh T."/>
            <person name="Niimura Y."/>
            <person name="Fujii Y."/>
            <person name="Habara T."/>
            <person name="Sakai H."/>
            <person name="Sato Y."/>
            <person name="Wilson G."/>
            <person name="Kumar K."/>
            <person name="McCouch S."/>
            <person name="Juretic N."/>
            <person name="Hoen D."/>
            <person name="Wright S."/>
            <person name="Bruskiewich R."/>
            <person name="Bureau T."/>
            <person name="Miyao A."/>
            <person name="Hirochika H."/>
            <person name="Nishikawa T."/>
            <person name="Kadowaki K."/>
            <person name="Sugiura M."/>
            <person name="Burr B."/>
            <person name="Sasaki T."/>
        </authorList>
    </citation>
    <scope>NUCLEOTIDE SEQUENCE [LARGE SCALE GENOMIC DNA]</scope>
    <source>
        <strain evidence="4">cv. Nipponbare</strain>
    </source>
</reference>
<reference evidence="4" key="4">
    <citation type="journal article" date="2008" name="Nucleic Acids Res.">
        <title>The rice annotation project database (RAP-DB): 2008 update.</title>
        <authorList>
            <consortium name="The rice annotation project (RAP)"/>
        </authorList>
    </citation>
    <scope>GENOME REANNOTATION</scope>
    <source>
        <strain evidence="4">cv. Nipponbare</strain>
    </source>
</reference>
<organism evidence="3 4">
    <name type="scientific">Oryza sativa subsp. japonica</name>
    <name type="common">Rice</name>
    <dbReference type="NCBI Taxonomy" id="39947"/>
    <lineage>
        <taxon>Eukaryota</taxon>
        <taxon>Viridiplantae</taxon>
        <taxon>Streptophyta</taxon>
        <taxon>Embryophyta</taxon>
        <taxon>Tracheophyta</taxon>
        <taxon>Spermatophyta</taxon>
        <taxon>Magnoliopsida</taxon>
        <taxon>Liliopsida</taxon>
        <taxon>Poales</taxon>
        <taxon>Poaceae</taxon>
        <taxon>BOP clade</taxon>
        <taxon>Oryzoideae</taxon>
        <taxon>Oryzeae</taxon>
        <taxon>Oryzinae</taxon>
        <taxon>Oryza</taxon>
        <taxon>Oryza sativa</taxon>
    </lineage>
</organism>
<evidence type="ECO:0000313" key="4">
    <source>
        <dbReference type="Proteomes" id="UP000000763"/>
    </source>
</evidence>
<dbReference type="InterPro" id="IPR043502">
    <property type="entry name" value="DNA/RNA_pol_sf"/>
</dbReference>
<dbReference type="Proteomes" id="UP000000763">
    <property type="component" value="Chromosome 5"/>
</dbReference>
<reference evidence="3" key="2">
    <citation type="submission" date="2004-08" db="EMBL/GenBank/DDBJ databases">
        <title>Oryza sativa PAC P0015C02 genomic sequence.</title>
        <authorList>
            <person name="Chow T.-Y."/>
            <person name="Hsing Y.-I.C."/>
            <person name="Chen C.-S."/>
            <person name="Chen H.-H."/>
            <person name="Liu S.-M."/>
            <person name="Chao Y.-T."/>
            <person name="Chang S.-J."/>
            <person name="Chen H.-C."/>
            <person name="Chen S.-K."/>
            <person name="Chen T.-R."/>
            <person name="Chen Y.-L."/>
            <person name="Cheng C.-H."/>
            <person name="Chung C.-I."/>
            <person name="Han S.-Y."/>
            <person name="Hsiao S.-H."/>
            <person name="Hsiung J.-N."/>
            <person name="Hsu C.-H."/>
            <person name="Huang J.-J."/>
            <person name="Kau P.-I."/>
            <person name="Lee M.-C."/>
            <person name="Leu H.-L."/>
            <person name="Li Y.-F."/>
            <person name="Lin S.-J."/>
            <person name="Lin Y.-C."/>
            <person name="Wu S.-W."/>
            <person name="Yu C.-Y."/>
            <person name="Yu S.-W."/>
            <person name="Wu H.-P."/>
            <person name="Shaw J.-F."/>
        </authorList>
    </citation>
    <scope>NUCLEOTIDE SEQUENCE</scope>
</reference>
<proteinExistence type="predicted"/>
<feature type="domain" description="Reverse transcriptase Ty1/copia-type" evidence="1">
    <location>
        <begin position="7"/>
        <end position="55"/>
    </location>
</feature>
<protein>
    <recommendedName>
        <fullName evidence="1">Reverse transcriptase Ty1/copia-type domain-containing protein</fullName>
    </recommendedName>
</protein>
<evidence type="ECO:0000313" key="3">
    <source>
        <dbReference type="EMBL" id="AAT94012.1"/>
    </source>
</evidence>